<evidence type="ECO:0000256" key="8">
    <source>
        <dbReference type="ARBA" id="ARBA00022927"/>
    </source>
</evidence>
<feature type="signal peptide" evidence="11">
    <location>
        <begin position="1"/>
        <end position="21"/>
    </location>
</feature>
<evidence type="ECO:0000259" key="14">
    <source>
        <dbReference type="Pfam" id="PF05662"/>
    </source>
</evidence>
<evidence type="ECO:0000256" key="11">
    <source>
        <dbReference type="SAM" id="SignalP"/>
    </source>
</evidence>
<keyword evidence="7 11" id="KW-0732">Signal</keyword>
<comment type="subcellular location">
    <subcellularLocation>
        <location evidence="2">Cell outer membrane</location>
    </subcellularLocation>
    <subcellularLocation>
        <location evidence="1">Cell surface</location>
    </subcellularLocation>
</comment>
<name>A0AAW6Q8Z3_9PAST</name>
<feature type="domain" description="Trimeric autotransporter adhesin YadA-like head" evidence="13">
    <location>
        <begin position="269"/>
        <end position="294"/>
    </location>
</feature>
<dbReference type="Pfam" id="PF05658">
    <property type="entry name" value="YadA_head"/>
    <property type="match status" value="3"/>
</dbReference>
<keyword evidence="10" id="KW-0998">Cell outer membrane</keyword>
<feature type="domain" description="Trimeric autotransporter adhesin YadA-like stalk" evidence="14">
    <location>
        <begin position="353"/>
        <end position="394"/>
    </location>
</feature>
<accession>A0AAW6Q8Z3</accession>
<sequence>MKINTLTMGMVAAFAASTATASDTTTLIYAENDAANGVSQNNAIAPAYSTPADSPTSNGSTYVAPIAGTGYGNSVVGQYNEVLTTSNSSSVFGNQNSVNGSHANAFGDGNQALGEYAQAYGDTNNVNGSQSIGYGYHNTVGTFIGAASSNNITGLNTVSTVSSDNATAVGSNNWVNSHNSVAVGTNNTINSDTNSTQNSTALGQGITISTRNAVAIGNATTVSSVAGIAIGHLANVSGVTEDGAAIAIGVESVSSGNASVSLGYQSDSSGIDAVSLGSHAVANAIYSTALGRYSSATLNESVALGSGSATGETATTETSATINGITYSGFAGQPERDGLVVSVGKSDNNTYRQIKNVAAGNISMASTDAINGSQLYLVAKTLTDEINKKATPIDGNTLNFVNSTTANITVDNGNVTVDVNTGNMTTANGKAVADGNVTPNSIAKVQNVIDAVNNVSWNVTSSVDNTTANGATQNTYTATDNSVKAGDTVAINAGRNVEISGSGKTINVAVSDNPKFNTVTADTVQVNNGPTINSDGINMNDKKITNVAPGTADTDAVNVSQLRNSMNNANANVRRVDKKLRAGIAQAGAMANIPQVTKNGGSGVGVGVANYRNENAIAVGYSRLSDNGKHIIKLSAGADTRGYGMTGAGYMYQW</sequence>
<dbReference type="SUPFAM" id="SSF101967">
    <property type="entry name" value="Adhesin YadA, collagen-binding domain"/>
    <property type="match status" value="3"/>
</dbReference>
<dbReference type="InterPro" id="IPR008640">
    <property type="entry name" value="Adhesin_Head_dom"/>
</dbReference>
<dbReference type="Pfam" id="PF05662">
    <property type="entry name" value="YadA_stalk"/>
    <property type="match status" value="2"/>
</dbReference>
<keyword evidence="9" id="KW-0472">Membrane</keyword>
<organism evidence="15 16">
    <name type="scientific">Exercitatus varius</name>
    <dbReference type="NCBI Taxonomy" id="67857"/>
    <lineage>
        <taxon>Bacteria</taxon>
        <taxon>Pseudomonadati</taxon>
        <taxon>Pseudomonadota</taxon>
        <taxon>Gammaproteobacteria</taxon>
        <taxon>Pasteurellales</taxon>
        <taxon>Pasteurellaceae</taxon>
        <taxon>Exercitatus</taxon>
    </lineage>
</organism>
<evidence type="ECO:0000259" key="13">
    <source>
        <dbReference type="Pfam" id="PF05658"/>
    </source>
</evidence>
<feature type="domain" description="Trimeric autotransporter adhesin YadA-like head" evidence="13">
    <location>
        <begin position="163"/>
        <end position="186"/>
    </location>
</feature>
<dbReference type="InterPro" id="IPR011049">
    <property type="entry name" value="Serralysin-like_metalloprot_C"/>
</dbReference>
<keyword evidence="5" id="KW-1134">Transmembrane beta strand</keyword>
<keyword evidence="4" id="KW-0813">Transport</keyword>
<evidence type="ECO:0000256" key="4">
    <source>
        <dbReference type="ARBA" id="ARBA00022448"/>
    </source>
</evidence>
<dbReference type="Gene3D" id="2.150.10.10">
    <property type="entry name" value="Serralysin-like metalloprotease, C-terminal"/>
    <property type="match status" value="3"/>
</dbReference>
<dbReference type="GO" id="GO:0009986">
    <property type="term" value="C:cell surface"/>
    <property type="evidence" value="ECO:0007669"/>
    <property type="project" value="UniProtKB-SubCell"/>
</dbReference>
<proteinExistence type="inferred from homology"/>
<gene>
    <name evidence="15" type="ORF">P7M15_05250</name>
</gene>
<reference evidence="15" key="1">
    <citation type="submission" date="2023-03" db="EMBL/GenBank/DDBJ databases">
        <title>Classification of Bisgaard taxon 6 and taxon 10 as Exercitatus varius gen. nov., spec. nov.</title>
        <authorList>
            <person name="Christensen H."/>
        </authorList>
    </citation>
    <scope>NUCLEOTIDE SEQUENCE</scope>
    <source>
        <strain evidence="15">86116</strain>
    </source>
</reference>
<feature type="domain" description="Trimeric autotransporter adhesin YadA-like C-terminal membrane anchor" evidence="12">
    <location>
        <begin position="594"/>
        <end position="654"/>
    </location>
</feature>
<evidence type="ECO:0000313" key="15">
    <source>
        <dbReference type="EMBL" id="MDG2949927.1"/>
    </source>
</evidence>
<dbReference type="GO" id="GO:0009279">
    <property type="term" value="C:cell outer membrane"/>
    <property type="evidence" value="ECO:0007669"/>
    <property type="project" value="UniProtKB-SubCell"/>
</dbReference>
<evidence type="ECO:0000259" key="12">
    <source>
        <dbReference type="Pfam" id="PF03895"/>
    </source>
</evidence>
<feature type="domain" description="Trimeric autotransporter adhesin YadA-like head" evidence="13">
    <location>
        <begin position="245"/>
        <end position="266"/>
    </location>
</feature>
<evidence type="ECO:0000256" key="5">
    <source>
        <dbReference type="ARBA" id="ARBA00022452"/>
    </source>
</evidence>
<keyword evidence="8" id="KW-0653">Protein transport</keyword>
<dbReference type="AlphaFoldDB" id="A0AAW6Q8Z3"/>
<dbReference type="Pfam" id="PF03895">
    <property type="entry name" value="YadA_anchor"/>
    <property type="match status" value="1"/>
</dbReference>
<dbReference type="InterPro" id="IPR008635">
    <property type="entry name" value="Coiled_stalk_dom"/>
</dbReference>
<protein>
    <submittedName>
        <fullName evidence="15">YadA-like family protein</fullName>
    </submittedName>
</protein>
<keyword evidence="6" id="KW-0812">Transmembrane</keyword>
<feature type="domain" description="Trimeric autotransporter adhesin YadA-like stalk" evidence="14">
    <location>
        <begin position="543"/>
        <end position="580"/>
    </location>
</feature>
<evidence type="ECO:0000256" key="7">
    <source>
        <dbReference type="ARBA" id="ARBA00022729"/>
    </source>
</evidence>
<evidence type="ECO:0000256" key="10">
    <source>
        <dbReference type="ARBA" id="ARBA00023237"/>
    </source>
</evidence>
<evidence type="ECO:0000256" key="1">
    <source>
        <dbReference type="ARBA" id="ARBA00004241"/>
    </source>
</evidence>
<comment type="similarity">
    <text evidence="3">Belongs to the autotransporter-2 (AT-2) (TC 1.B.40) family.</text>
</comment>
<feature type="chain" id="PRO_5043599662" evidence="11">
    <location>
        <begin position="22"/>
        <end position="654"/>
    </location>
</feature>
<evidence type="ECO:0000256" key="3">
    <source>
        <dbReference type="ARBA" id="ARBA00005848"/>
    </source>
</evidence>
<dbReference type="Gene3D" id="3.30.1300.30">
    <property type="entry name" value="GSPII I/J protein-like"/>
    <property type="match status" value="1"/>
</dbReference>
<dbReference type="SUPFAM" id="SSF54523">
    <property type="entry name" value="Pili subunits"/>
    <property type="match status" value="1"/>
</dbReference>
<comment type="caution">
    <text evidence="15">The sequence shown here is derived from an EMBL/GenBank/DDBJ whole genome shotgun (WGS) entry which is preliminary data.</text>
</comment>
<dbReference type="Gene3D" id="3.90.1780.10">
    <property type="entry name" value="Trimeric adhesin"/>
    <property type="match status" value="1"/>
</dbReference>
<dbReference type="GO" id="GO:0015031">
    <property type="term" value="P:protein transport"/>
    <property type="evidence" value="ECO:0007669"/>
    <property type="project" value="UniProtKB-KW"/>
</dbReference>
<dbReference type="RefSeq" id="WP_317477037.1">
    <property type="nucleotide sequence ID" value="NZ_JARQTW010000008.1"/>
</dbReference>
<dbReference type="InterPro" id="IPR045584">
    <property type="entry name" value="Pilin-like"/>
</dbReference>
<evidence type="ECO:0000256" key="6">
    <source>
        <dbReference type="ARBA" id="ARBA00022692"/>
    </source>
</evidence>
<dbReference type="Proteomes" id="UP001214976">
    <property type="component" value="Unassembled WGS sequence"/>
</dbReference>
<dbReference type="Gene3D" id="6.10.250.2120">
    <property type="match status" value="1"/>
</dbReference>
<dbReference type="EMBL" id="JARQTW010000008">
    <property type="protein sequence ID" value="MDG2949927.1"/>
    <property type="molecule type" value="Genomic_DNA"/>
</dbReference>
<dbReference type="InterPro" id="IPR037174">
    <property type="entry name" value="Trimeric_adhesin"/>
</dbReference>
<dbReference type="CDD" id="cd12820">
    <property type="entry name" value="LbR_YadA-like"/>
    <property type="match status" value="1"/>
</dbReference>
<evidence type="ECO:0000256" key="2">
    <source>
        <dbReference type="ARBA" id="ARBA00004442"/>
    </source>
</evidence>
<dbReference type="InterPro" id="IPR005594">
    <property type="entry name" value="YadA_C"/>
</dbReference>
<evidence type="ECO:0000313" key="16">
    <source>
        <dbReference type="Proteomes" id="UP001214976"/>
    </source>
</evidence>
<evidence type="ECO:0000256" key="9">
    <source>
        <dbReference type="ARBA" id="ARBA00023136"/>
    </source>
</evidence>